<feature type="compositionally biased region" description="Acidic residues" evidence="1">
    <location>
        <begin position="358"/>
        <end position="378"/>
    </location>
</feature>
<sequence length="549" mass="60035">MTFGTACVYRNTSLTSTTVVGSAVGQRGAMYKVIVMELADDKVYVMLAPYLQADAIAAAHFAGGGIGACPWTQRYRPRSMTSTRTNNPFQLEAEVRLLMRHRGIDNVRGGPAGEALDLPNGFAESFNESLMQIVNQELHVAMQQQQGPQQVVDQGPHLAIQQQQGPQQAANPDPHDAGQQGEQQIGPPPQDQRRRSDATTDNMAQARRGGDRSPSRSTYRSSAASDNHYDSIAQGRGHGSRSHSRSAYGSAAASDNSRRGRSRSRSRSDTLAAPRTARRHDNQHEPLDAAGSRDSPGSYRTHDTPGTDRSAETPGAAAEGAEAAAAAAAGALSSPEEGQLMSPRAREGQHAADMAPADAEEQQDDPPQPEDYNDEDHQEGDGHLGEREDPEPEQPQQGGQHVRERSNGRDRGHGMRARRGDGRDRGGYPMQQQRNSFRGQAQYRGGYDMQQRHGCGGQAYGNRNGCGGNMGQRSRSRDRQGRQWGGLGAERERNNTMQEVNMRPRPECDICVMENRPVGMCMHCRRCGMWGHKRCDCRSIFHHITGARL</sequence>
<accession>A0A835Z677</accession>
<reference evidence="2" key="1">
    <citation type="submission" date="2021-02" db="EMBL/GenBank/DDBJ databases">
        <title>First Annotated Genome of the Yellow-green Alga Tribonema minus.</title>
        <authorList>
            <person name="Mahan K.M."/>
        </authorList>
    </citation>
    <scope>NUCLEOTIDE SEQUENCE</scope>
    <source>
        <strain evidence="2">UTEX B ZZ1240</strain>
    </source>
</reference>
<organism evidence="2 3">
    <name type="scientific">Tribonema minus</name>
    <dbReference type="NCBI Taxonomy" id="303371"/>
    <lineage>
        <taxon>Eukaryota</taxon>
        <taxon>Sar</taxon>
        <taxon>Stramenopiles</taxon>
        <taxon>Ochrophyta</taxon>
        <taxon>PX clade</taxon>
        <taxon>Xanthophyceae</taxon>
        <taxon>Tribonematales</taxon>
        <taxon>Tribonemataceae</taxon>
        <taxon>Tribonema</taxon>
    </lineage>
</organism>
<dbReference type="AlphaFoldDB" id="A0A835Z677"/>
<evidence type="ECO:0000256" key="1">
    <source>
        <dbReference type="SAM" id="MobiDB-lite"/>
    </source>
</evidence>
<comment type="caution">
    <text evidence="2">The sequence shown here is derived from an EMBL/GenBank/DDBJ whole genome shotgun (WGS) entry which is preliminary data.</text>
</comment>
<protein>
    <submittedName>
        <fullName evidence="2">Uncharacterized protein</fullName>
    </submittedName>
</protein>
<feature type="region of interest" description="Disordered" evidence="1">
    <location>
        <begin position="160"/>
        <end position="436"/>
    </location>
</feature>
<evidence type="ECO:0000313" key="2">
    <source>
        <dbReference type="EMBL" id="KAG5184009.1"/>
    </source>
</evidence>
<feature type="compositionally biased region" description="Low complexity" evidence="1">
    <location>
        <begin position="315"/>
        <end position="331"/>
    </location>
</feature>
<dbReference type="EMBL" id="JAFCMP010000179">
    <property type="protein sequence ID" value="KAG5184009.1"/>
    <property type="molecule type" value="Genomic_DNA"/>
</dbReference>
<feature type="compositionally biased region" description="Basic and acidic residues" evidence="1">
    <location>
        <begin position="300"/>
        <end position="311"/>
    </location>
</feature>
<feature type="region of interest" description="Disordered" evidence="1">
    <location>
        <begin position="466"/>
        <end position="494"/>
    </location>
</feature>
<dbReference type="Proteomes" id="UP000664859">
    <property type="component" value="Unassembled WGS sequence"/>
</dbReference>
<feature type="compositionally biased region" description="Low complexity" evidence="1">
    <location>
        <begin position="245"/>
        <end position="255"/>
    </location>
</feature>
<feature type="compositionally biased region" description="Basic and acidic residues" evidence="1">
    <location>
        <begin position="401"/>
        <end position="426"/>
    </location>
</feature>
<keyword evidence="3" id="KW-1185">Reference proteome</keyword>
<proteinExistence type="predicted"/>
<name>A0A835Z677_9STRA</name>
<evidence type="ECO:0000313" key="3">
    <source>
        <dbReference type="Proteomes" id="UP000664859"/>
    </source>
</evidence>
<feature type="compositionally biased region" description="Polar residues" evidence="1">
    <location>
        <begin position="215"/>
        <end position="225"/>
    </location>
</feature>
<gene>
    <name evidence="2" type="ORF">JKP88DRAFT_244879</name>
</gene>